<dbReference type="Pfam" id="PF00264">
    <property type="entry name" value="Tyrosinase"/>
    <property type="match status" value="1"/>
</dbReference>
<dbReference type="PRINTS" id="PR00092">
    <property type="entry name" value="TYROSINASE"/>
</dbReference>
<dbReference type="GO" id="GO:0046872">
    <property type="term" value="F:metal ion binding"/>
    <property type="evidence" value="ECO:0007669"/>
    <property type="project" value="UniProtKB-KW"/>
</dbReference>
<dbReference type="SUPFAM" id="SSF48056">
    <property type="entry name" value="Di-copper centre-containing domain"/>
    <property type="match status" value="1"/>
</dbReference>
<evidence type="ECO:0000259" key="4">
    <source>
        <dbReference type="PROSITE" id="PS00498"/>
    </source>
</evidence>
<dbReference type="InterPro" id="IPR008922">
    <property type="entry name" value="Di-copper_centre_dom_sf"/>
</dbReference>
<dbReference type="PANTHER" id="PTHR11474">
    <property type="entry name" value="TYROSINASE FAMILY MEMBER"/>
    <property type="match status" value="1"/>
</dbReference>
<dbReference type="InterPro" id="IPR002227">
    <property type="entry name" value="Tyrosinase_Cu-bd"/>
</dbReference>
<dbReference type="InterPro" id="IPR050316">
    <property type="entry name" value="Tyrosinase/Hemocyanin"/>
</dbReference>
<dbReference type="PANTHER" id="PTHR11474:SF126">
    <property type="entry name" value="TYROSINASE-LIKE PROTEIN TYR-1-RELATED"/>
    <property type="match status" value="1"/>
</dbReference>
<reference evidence="5" key="1">
    <citation type="submission" date="2020-05" db="EMBL/GenBank/DDBJ databases">
        <title>Phylogenomic resolution of chytrid fungi.</title>
        <authorList>
            <person name="Stajich J.E."/>
            <person name="Amses K."/>
            <person name="Simmons R."/>
            <person name="Seto K."/>
            <person name="Myers J."/>
            <person name="Bonds A."/>
            <person name="Quandt C.A."/>
            <person name="Barry K."/>
            <person name="Liu P."/>
            <person name="Grigoriev I."/>
            <person name="Longcore J.E."/>
            <person name="James T.Y."/>
        </authorList>
    </citation>
    <scope>NUCLEOTIDE SEQUENCE</scope>
    <source>
        <strain evidence="5">PLAUS21</strain>
    </source>
</reference>
<feature type="compositionally biased region" description="Low complexity" evidence="3">
    <location>
        <begin position="338"/>
        <end position="376"/>
    </location>
</feature>
<accession>A0AAD5UGP2</accession>
<evidence type="ECO:0000313" key="6">
    <source>
        <dbReference type="Proteomes" id="UP001210925"/>
    </source>
</evidence>
<proteinExistence type="predicted"/>
<dbReference type="Gene3D" id="1.10.1280.10">
    <property type="entry name" value="Di-copper center containing domain from catechol oxidase"/>
    <property type="match status" value="2"/>
</dbReference>
<keyword evidence="6" id="KW-1185">Reference proteome</keyword>
<keyword evidence="2" id="KW-0186">Copper</keyword>
<dbReference type="GO" id="GO:0016491">
    <property type="term" value="F:oxidoreductase activity"/>
    <property type="evidence" value="ECO:0007669"/>
    <property type="project" value="InterPro"/>
</dbReference>
<name>A0AAD5UGP2_9FUNG</name>
<dbReference type="EMBL" id="JADGKB010000087">
    <property type="protein sequence ID" value="KAJ3254336.1"/>
    <property type="molecule type" value="Genomic_DNA"/>
</dbReference>
<keyword evidence="1" id="KW-0479">Metal-binding</keyword>
<feature type="domain" description="Tyrosinase copper-binding" evidence="4">
    <location>
        <begin position="197"/>
        <end position="208"/>
    </location>
</feature>
<evidence type="ECO:0000256" key="2">
    <source>
        <dbReference type="ARBA" id="ARBA00023008"/>
    </source>
</evidence>
<organism evidence="5 6">
    <name type="scientific">Boothiomyces macroporosus</name>
    <dbReference type="NCBI Taxonomy" id="261099"/>
    <lineage>
        <taxon>Eukaryota</taxon>
        <taxon>Fungi</taxon>
        <taxon>Fungi incertae sedis</taxon>
        <taxon>Chytridiomycota</taxon>
        <taxon>Chytridiomycota incertae sedis</taxon>
        <taxon>Chytridiomycetes</taxon>
        <taxon>Rhizophydiales</taxon>
        <taxon>Terramycetaceae</taxon>
        <taxon>Boothiomyces</taxon>
    </lineage>
</organism>
<gene>
    <name evidence="5" type="ORF">HK103_007218</name>
</gene>
<dbReference type="PROSITE" id="PS00498">
    <property type="entry name" value="TYROSINASE_2"/>
    <property type="match status" value="1"/>
</dbReference>
<sequence>MIFTSVTYIYRMKYSVAFLLAVISVTNAACDKITYRKEVNDLTDDEWNVYTSTIQTAIKQNLWDTFAKFHNDLAGQIHWTAIFLPWHRMFIRDVELKLQEINPDFYFPYVDEAALGSHIKDSPVFSKSASAAPQQCSQRSVTYDYPLMAPQLVSSYLQKSINNNAGFVSWHSDLEVEHGHFHIDIGGVMSTMLSPSDPLFYSHHGYYDLLWANAQVQWGNKYPQVGGALVNNVGTLDWTTPLPGYNFVYNDVFNLQHMCVQYIPRGQPVPKPVTTTVQTTTTAAPTTTTVAPTTAAPTTTAVQTTTQNIVVTTTVDGTTTTIPATTQSSDLAKATSDQNTTPIQTTQPATTTAATQNLAPTTAATATNAPTTANVQTTTQGTVQPTIAGTTINIVGTTTVPVQTTQAVTVQPTTTKVAAVVTTTQAPTSTTPTATATFSLVPMTTCAPPLPDFWMQMNNIDPNYAHNVTANCHQVLKQVQNGQTFAPVPFYNPSQLTILQKAVPADVPKPNPINSPSNNYGIASSAVKTAGSLAVLLIVPFIL</sequence>
<comment type="caution">
    <text evidence="5">The sequence shown here is derived from an EMBL/GenBank/DDBJ whole genome shotgun (WGS) entry which is preliminary data.</text>
</comment>
<evidence type="ECO:0000313" key="5">
    <source>
        <dbReference type="EMBL" id="KAJ3254336.1"/>
    </source>
</evidence>
<evidence type="ECO:0000256" key="3">
    <source>
        <dbReference type="SAM" id="MobiDB-lite"/>
    </source>
</evidence>
<dbReference type="Proteomes" id="UP001210925">
    <property type="component" value="Unassembled WGS sequence"/>
</dbReference>
<protein>
    <recommendedName>
        <fullName evidence="4">Tyrosinase copper-binding domain-containing protein</fullName>
    </recommendedName>
</protein>
<feature type="region of interest" description="Disordered" evidence="3">
    <location>
        <begin position="319"/>
        <end position="376"/>
    </location>
</feature>
<evidence type="ECO:0000256" key="1">
    <source>
        <dbReference type="ARBA" id="ARBA00022723"/>
    </source>
</evidence>
<dbReference type="AlphaFoldDB" id="A0AAD5UGP2"/>